<evidence type="ECO:0000313" key="1">
    <source>
        <dbReference type="EMBL" id="CAA2409800.1"/>
    </source>
</evidence>
<dbReference type="KEGG" id="vg:79707320"/>
<protein>
    <submittedName>
        <fullName evidence="1">Phage recombinase protein</fullName>
    </submittedName>
</protein>
<dbReference type="GeneID" id="79707320"/>
<keyword evidence="2" id="KW-1185">Reference proteome</keyword>
<dbReference type="Pfam" id="PF13479">
    <property type="entry name" value="AAA_24"/>
    <property type="match status" value="1"/>
</dbReference>
<proteinExistence type="predicted"/>
<accession>A0A679K612</accession>
<name>A0A679K612_9CAUD</name>
<dbReference type="RefSeq" id="YP_010742780.1">
    <property type="nucleotide sequence ID" value="NC_073092.1"/>
</dbReference>
<dbReference type="EMBL" id="LR743530">
    <property type="protein sequence ID" value="CAA2409800.1"/>
    <property type="molecule type" value="Genomic_DNA"/>
</dbReference>
<sequence length="229" mass="25544">MAQNFGNSKLRPASSFALANGYKAIVYGPPGEGKTPLIKTTINPVLLICEPGMGSMRDAHNIPAWDGLTMAGADEFFKWLFNSAEAKKFDTCCVDSFSQYAELVLAYYLKKHSHGLKAYGAMSEHVMDVANKLFYMPQKHMYLICKESGREEQGISKRVPFFPGQDLNVKMPHLFDAILRVARTTVMGQNGKVLAIQTRGDDVMARDRFGKLDEFEPPHFGNLVRKALS</sequence>
<organism evidence="1 2">
    <name type="scientific">Xanthomonas phage Suba</name>
    <dbReference type="NCBI Taxonomy" id="2674975"/>
    <lineage>
        <taxon>Viruses</taxon>
        <taxon>Duplodnaviria</taxon>
        <taxon>Heunggongvirae</taxon>
        <taxon>Uroviricota</taxon>
        <taxon>Caudoviricetes</taxon>
        <taxon>Stanbaylleyvirinae</taxon>
        <taxon>Subavirus</taxon>
        <taxon>Subavirus suba</taxon>
    </lineage>
</organism>
<dbReference type="Proteomes" id="UP000464334">
    <property type="component" value="Chromosome"/>
</dbReference>
<reference evidence="1 2" key="1">
    <citation type="submission" date="2019-12" db="EMBL/GenBank/DDBJ databases">
        <authorList>
            <person name="Ansaldi M."/>
            <person name="Clavijo F."/>
        </authorList>
    </citation>
    <scope>NUCLEOTIDE SEQUENCE [LARGE SCALE GENOMIC DNA]</scope>
</reference>
<evidence type="ECO:0000313" key="2">
    <source>
        <dbReference type="Proteomes" id="UP000464334"/>
    </source>
</evidence>